<dbReference type="Pfam" id="PF20237">
    <property type="entry name" value="DUF6594"/>
    <property type="match status" value="1"/>
</dbReference>
<keyword evidence="1" id="KW-0812">Transmembrane</keyword>
<evidence type="ECO:0000313" key="3">
    <source>
        <dbReference type="EMBL" id="KJY00876.1"/>
    </source>
</evidence>
<dbReference type="PANTHER" id="PTHR34502">
    <property type="entry name" value="DUF6594 DOMAIN-CONTAINING PROTEIN-RELATED"/>
    <property type="match status" value="1"/>
</dbReference>
<gene>
    <name evidence="3" type="ORF">TI39_contig309g00016</name>
</gene>
<feature type="transmembrane region" description="Helical" evidence="1">
    <location>
        <begin position="295"/>
        <end position="314"/>
    </location>
</feature>
<organism evidence="3 4">
    <name type="scientific">Zymoseptoria brevis</name>
    <dbReference type="NCBI Taxonomy" id="1047168"/>
    <lineage>
        <taxon>Eukaryota</taxon>
        <taxon>Fungi</taxon>
        <taxon>Dikarya</taxon>
        <taxon>Ascomycota</taxon>
        <taxon>Pezizomycotina</taxon>
        <taxon>Dothideomycetes</taxon>
        <taxon>Dothideomycetidae</taxon>
        <taxon>Mycosphaerellales</taxon>
        <taxon>Mycosphaerellaceae</taxon>
        <taxon>Zymoseptoria</taxon>
    </lineage>
</organism>
<protein>
    <recommendedName>
        <fullName evidence="2">DUF6594 domain-containing protein</fullName>
    </recommendedName>
</protein>
<keyword evidence="1" id="KW-0472">Membrane</keyword>
<sequence>MGTHLARLSTLSWAMNKRAGNQKRPVLNQEEALTWRRPQILQDTCRTVKEKKQFQCGFPGLVNIIAEDPDQDTFVFRKFKKLTAWSLVFMQNELTSLEVKLEELEMSMMLDSEAVPSRQTWARFEKRADMPGTVEWKMYHLNDQIREKLQNHHSALSSARSIADLKEPGERVIGVLRTAVEKMQVRDDIMGDYIPYDRKYERTRRRYDAFFGKFFGQQNLVALQQSADDDPITSLFRNPIPPEFSNSDGFTPDARIFEDKFATRLTGVVSVTLAVLIVVGSILTLDFVQSDGVKLGLLMMYIVIFVFGIFFTTGANRDSIFAATAAYSAVLIVFVSGGLKTRGA</sequence>
<dbReference type="OrthoDB" id="3533814at2759"/>
<reference evidence="3 4" key="1">
    <citation type="submission" date="2015-03" db="EMBL/GenBank/DDBJ databases">
        <title>RNA-seq based gene annotation and comparative genomics of four Zymoseptoria species reveal species-specific pathogenicity related genes and transposable element activity.</title>
        <authorList>
            <person name="Grandaubert J."/>
            <person name="Bhattacharyya A."/>
            <person name="Stukenbrock E.H."/>
        </authorList>
    </citation>
    <scope>NUCLEOTIDE SEQUENCE [LARGE SCALE GENOMIC DNA]</scope>
    <source>
        <strain evidence="3 4">Zb18110</strain>
    </source>
</reference>
<accession>A0A0F4GXD3</accession>
<dbReference type="EMBL" id="LAFY01000301">
    <property type="protein sequence ID" value="KJY00876.1"/>
    <property type="molecule type" value="Genomic_DNA"/>
</dbReference>
<evidence type="ECO:0000256" key="1">
    <source>
        <dbReference type="SAM" id="Phobius"/>
    </source>
</evidence>
<feature type="transmembrane region" description="Helical" evidence="1">
    <location>
        <begin position="320"/>
        <end position="339"/>
    </location>
</feature>
<evidence type="ECO:0000259" key="2">
    <source>
        <dbReference type="Pfam" id="PF20237"/>
    </source>
</evidence>
<feature type="transmembrane region" description="Helical" evidence="1">
    <location>
        <begin position="265"/>
        <end position="288"/>
    </location>
</feature>
<name>A0A0F4GXD3_9PEZI</name>
<comment type="caution">
    <text evidence="3">The sequence shown here is derived from an EMBL/GenBank/DDBJ whole genome shotgun (WGS) entry which is preliminary data.</text>
</comment>
<dbReference type="InterPro" id="IPR046529">
    <property type="entry name" value="DUF6594"/>
</dbReference>
<dbReference type="Proteomes" id="UP000033647">
    <property type="component" value="Unassembled WGS sequence"/>
</dbReference>
<dbReference type="PANTHER" id="PTHR34502:SF4">
    <property type="entry name" value="DUF6594 DOMAIN-CONTAINING PROTEIN"/>
    <property type="match status" value="1"/>
</dbReference>
<feature type="domain" description="DUF6594" evidence="2">
    <location>
        <begin position="58"/>
        <end position="331"/>
    </location>
</feature>
<keyword evidence="4" id="KW-1185">Reference proteome</keyword>
<evidence type="ECO:0000313" key="4">
    <source>
        <dbReference type="Proteomes" id="UP000033647"/>
    </source>
</evidence>
<proteinExistence type="predicted"/>
<keyword evidence="1" id="KW-1133">Transmembrane helix</keyword>
<dbReference type="STRING" id="1047168.A0A0F4GXD3"/>
<dbReference type="AlphaFoldDB" id="A0A0F4GXD3"/>